<reference evidence="2" key="2">
    <citation type="journal article" date="2018" name="Nature">
        <title>A major lineage of non-tailed dsDNA viruses as unrecognized killers of marine bacteria.</title>
        <authorList>
            <person name="Kauffman K.M."/>
            <person name="Hussain F.A."/>
            <person name="Yang J."/>
            <person name="Arevalo P."/>
            <person name="Brown J.M."/>
            <person name="Chang W.K."/>
            <person name="VanInsberghe D."/>
            <person name="Elsherbini J."/>
            <person name="Sharma R.S."/>
            <person name="Cutler M.B."/>
            <person name="Kelly L."/>
            <person name="Polz M.F."/>
        </authorList>
    </citation>
    <scope>NUCLEOTIDE SEQUENCE</scope>
    <source>
        <strain evidence="2">10N.222.46.E12</strain>
    </source>
</reference>
<evidence type="ECO:0000313" key="2">
    <source>
        <dbReference type="EMBL" id="PMP29947.1"/>
    </source>
</evidence>
<dbReference type="SMART" id="SM00052">
    <property type="entry name" value="EAL"/>
    <property type="match status" value="1"/>
</dbReference>
<evidence type="ECO:0000259" key="1">
    <source>
        <dbReference type="PROSITE" id="PS50883"/>
    </source>
</evidence>
<reference evidence="2" key="1">
    <citation type="submission" date="2016-07" db="EMBL/GenBank/DDBJ databases">
        <authorList>
            <person name="Kauffman K."/>
            <person name="Arevalo P."/>
            <person name="Polz M.F."/>
        </authorList>
    </citation>
    <scope>NUCLEOTIDE SEQUENCE</scope>
    <source>
        <strain evidence="2">10N.222.46.E12</strain>
    </source>
</reference>
<dbReference type="PROSITE" id="PS50883">
    <property type="entry name" value="EAL"/>
    <property type="match status" value="1"/>
</dbReference>
<gene>
    <name evidence="2" type="ORF">BCS90_00605</name>
</gene>
<dbReference type="Pfam" id="PF00563">
    <property type="entry name" value="EAL"/>
    <property type="match status" value="1"/>
</dbReference>
<sequence length="233" mass="26447">MFLYDGVEVNIVYQPKYCLINNKVSGLEALTRTFEGGLKIDHELYLSNLNNRCLINDYTILFIESSFLELNRNDLLDVEVSFNIYSNQLLDDVFVSKMLSVRKCYKGIVTLEISEKEAVDSLRLREVVMKLKCHNIKISLDDFAKDSATICNLLSVDYDEVKVDKSLIDMLDAEKTKMFIKMLVGFASDVNLKLVAEGVESQCQVQTLKELGVDFVQGYFFAKPTSACELALV</sequence>
<feature type="domain" description="EAL" evidence="1">
    <location>
        <begin position="1"/>
        <end position="233"/>
    </location>
</feature>
<accession>A0A7Z1MJE3</accession>
<dbReference type="SUPFAM" id="SSF141868">
    <property type="entry name" value="EAL domain-like"/>
    <property type="match status" value="1"/>
</dbReference>
<proteinExistence type="predicted"/>
<dbReference type="AlphaFoldDB" id="A0A7Z1MJE3"/>
<organism evidence="2">
    <name type="scientific">Vibrio cyclitrophicus</name>
    <dbReference type="NCBI Taxonomy" id="47951"/>
    <lineage>
        <taxon>Bacteria</taxon>
        <taxon>Pseudomonadati</taxon>
        <taxon>Pseudomonadota</taxon>
        <taxon>Gammaproteobacteria</taxon>
        <taxon>Vibrionales</taxon>
        <taxon>Vibrionaceae</taxon>
        <taxon>Vibrio</taxon>
    </lineage>
</organism>
<dbReference type="Gene3D" id="3.20.20.450">
    <property type="entry name" value="EAL domain"/>
    <property type="match status" value="1"/>
</dbReference>
<dbReference type="PANTHER" id="PTHR33121:SF79">
    <property type="entry name" value="CYCLIC DI-GMP PHOSPHODIESTERASE PDED-RELATED"/>
    <property type="match status" value="1"/>
</dbReference>
<dbReference type="InterPro" id="IPR050706">
    <property type="entry name" value="Cyclic-di-GMP_PDE-like"/>
</dbReference>
<protein>
    <recommendedName>
        <fullName evidence="1">EAL domain-containing protein</fullName>
    </recommendedName>
</protein>
<name>A0A7Z1MJE3_9VIBR</name>
<dbReference type="CDD" id="cd01948">
    <property type="entry name" value="EAL"/>
    <property type="match status" value="1"/>
</dbReference>
<dbReference type="GO" id="GO:0071111">
    <property type="term" value="F:cyclic-guanylate-specific phosphodiesterase activity"/>
    <property type="evidence" value="ECO:0007669"/>
    <property type="project" value="InterPro"/>
</dbReference>
<dbReference type="EMBL" id="MDBS01000023">
    <property type="protein sequence ID" value="PMP29947.1"/>
    <property type="molecule type" value="Genomic_DNA"/>
</dbReference>
<dbReference type="PANTHER" id="PTHR33121">
    <property type="entry name" value="CYCLIC DI-GMP PHOSPHODIESTERASE PDEF"/>
    <property type="match status" value="1"/>
</dbReference>
<dbReference type="RefSeq" id="WP_102333155.1">
    <property type="nucleotide sequence ID" value="NZ_CP170590.1"/>
</dbReference>
<comment type="caution">
    <text evidence="2">The sequence shown here is derived from an EMBL/GenBank/DDBJ whole genome shotgun (WGS) entry which is preliminary data.</text>
</comment>
<dbReference type="InterPro" id="IPR001633">
    <property type="entry name" value="EAL_dom"/>
</dbReference>
<dbReference type="InterPro" id="IPR035919">
    <property type="entry name" value="EAL_sf"/>
</dbReference>